<evidence type="ECO:0008006" key="3">
    <source>
        <dbReference type="Google" id="ProtNLM"/>
    </source>
</evidence>
<reference evidence="1 2" key="1">
    <citation type="journal article" date="2016" name="Nat. Commun.">
        <title>Thousands of microbial genomes shed light on interconnected biogeochemical processes in an aquifer system.</title>
        <authorList>
            <person name="Anantharaman K."/>
            <person name="Brown C.T."/>
            <person name="Hug L.A."/>
            <person name="Sharon I."/>
            <person name="Castelle C.J."/>
            <person name="Probst A.J."/>
            <person name="Thomas B.C."/>
            <person name="Singh A."/>
            <person name="Wilkins M.J."/>
            <person name="Karaoz U."/>
            <person name="Brodie E.L."/>
            <person name="Williams K.H."/>
            <person name="Hubbard S.S."/>
            <person name="Banfield J.F."/>
        </authorList>
    </citation>
    <scope>NUCLEOTIDE SEQUENCE [LARGE SCALE GENOMIC DNA]</scope>
</reference>
<dbReference type="Proteomes" id="UP000176609">
    <property type="component" value="Unassembled WGS sequence"/>
</dbReference>
<accession>A0A1F6AQJ2</accession>
<sequence length="110" mass="13310">MVTDILPENILFEVEDVFGKKVRTTKSYWQKIKTDKHRELKFEFQDVIRTLQNPDEVNLSVRDKYIRLFFKNFERETLIVLVKYLNDHGFVVTVYQTTKAKRKGEKLWPK</sequence>
<dbReference type="EMBL" id="MFJR01000007">
    <property type="protein sequence ID" value="OGG26960.1"/>
    <property type="molecule type" value="Genomic_DNA"/>
</dbReference>
<evidence type="ECO:0000313" key="2">
    <source>
        <dbReference type="Proteomes" id="UP000176609"/>
    </source>
</evidence>
<organism evidence="1 2">
    <name type="scientific">Candidatus Gottesmanbacteria bacterium RIFCSPLOWO2_01_FULL_39_12b</name>
    <dbReference type="NCBI Taxonomy" id="1798388"/>
    <lineage>
        <taxon>Bacteria</taxon>
        <taxon>Candidatus Gottesmaniibacteriota</taxon>
    </lineage>
</organism>
<proteinExistence type="predicted"/>
<comment type="caution">
    <text evidence="1">The sequence shown here is derived from an EMBL/GenBank/DDBJ whole genome shotgun (WGS) entry which is preliminary data.</text>
</comment>
<dbReference type="AlphaFoldDB" id="A0A1F6AQJ2"/>
<protein>
    <recommendedName>
        <fullName evidence="3">Phage-Barnase-EndoU-ColicinE5/D-RelE like nuclease 3 domain-containing protein</fullName>
    </recommendedName>
</protein>
<evidence type="ECO:0000313" key="1">
    <source>
        <dbReference type="EMBL" id="OGG26960.1"/>
    </source>
</evidence>
<gene>
    <name evidence="1" type="ORF">A2960_02325</name>
</gene>
<name>A0A1F6AQJ2_9BACT</name>